<dbReference type="PRINTS" id="PR00755">
    <property type="entry name" value="AFLATOXINBRP"/>
</dbReference>
<dbReference type="InterPro" id="IPR050815">
    <property type="entry name" value="TF_fung"/>
</dbReference>
<dbReference type="PANTHER" id="PTHR47338:SF20">
    <property type="entry name" value="ZN(II)2CYS6 TRANSCRIPTION FACTOR (EUROFUNG)"/>
    <property type="match status" value="1"/>
</dbReference>
<dbReference type="InterPro" id="IPR036864">
    <property type="entry name" value="Zn2-C6_fun-type_DNA-bd_sf"/>
</dbReference>
<comment type="subcellular location">
    <subcellularLocation>
        <location evidence="1">Nucleus</location>
    </subcellularLocation>
</comment>
<reference evidence="8" key="1">
    <citation type="journal article" date="2014" name="Genome Announc.">
        <title>Genome sequence and annotation of Acremonium chrysogenum, producer of the beta-lactam antibiotic cephalosporin C.</title>
        <authorList>
            <person name="Terfehr D."/>
            <person name="Dahlmann T.A."/>
            <person name="Specht T."/>
            <person name="Zadra I."/>
            <person name="Kuernsteiner H."/>
            <person name="Kueck U."/>
        </authorList>
    </citation>
    <scope>NUCLEOTIDE SEQUENCE [LARGE SCALE GENOMIC DNA]</scope>
    <source>
        <strain evidence="8">ATCC 11550 / CBS 779.69 / DSM 880 / IAM 14645 / JCM 23072 / IMI 49137</strain>
    </source>
</reference>
<dbReference type="InterPro" id="IPR007219">
    <property type="entry name" value="XnlR_reg_dom"/>
</dbReference>
<accession>A0A086T8V2</accession>
<dbReference type="OrthoDB" id="2943660at2759"/>
<evidence type="ECO:0000256" key="4">
    <source>
        <dbReference type="ARBA" id="ARBA00023163"/>
    </source>
</evidence>
<evidence type="ECO:0000256" key="3">
    <source>
        <dbReference type="ARBA" id="ARBA00023015"/>
    </source>
</evidence>
<evidence type="ECO:0000259" key="6">
    <source>
        <dbReference type="PROSITE" id="PS50048"/>
    </source>
</evidence>
<evidence type="ECO:0000256" key="2">
    <source>
        <dbReference type="ARBA" id="ARBA00022723"/>
    </source>
</evidence>
<dbReference type="Pfam" id="PF00172">
    <property type="entry name" value="Zn_clus"/>
    <property type="match status" value="1"/>
</dbReference>
<dbReference type="GO" id="GO:0005634">
    <property type="term" value="C:nucleus"/>
    <property type="evidence" value="ECO:0007669"/>
    <property type="project" value="UniProtKB-SubCell"/>
</dbReference>
<dbReference type="PROSITE" id="PS50048">
    <property type="entry name" value="ZN2_CY6_FUNGAL_2"/>
    <property type="match status" value="1"/>
</dbReference>
<gene>
    <name evidence="7" type="ORF">ACRE_033770</name>
</gene>
<evidence type="ECO:0000313" key="7">
    <source>
        <dbReference type="EMBL" id="KFH45784.1"/>
    </source>
</evidence>
<proteinExistence type="predicted"/>
<keyword evidence="8" id="KW-1185">Reference proteome</keyword>
<dbReference type="HOGENOM" id="CLU_032655_0_0_1"/>
<dbReference type="PANTHER" id="PTHR47338">
    <property type="entry name" value="ZN(II)2CYS6 TRANSCRIPTION FACTOR (EUROFUNG)-RELATED"/>
    <property type="match status" value="1"/>
</dbReference>
<keyword evidence="5" id="KW-0539">Nucleus</keyword>
<feature type="domain" description="Zn(2)-C6 fungal-type" evidence="6">
    <location>
        <begin position="17"/>
        <end position="47"/>
    </location>
</feature>
<dbReference type="Pfam" id="PF04082">
    <property type="entry name" value="Fungal_trans"/>
    <property type="match status" value="1"/>
</dbReference>
<dbReference type="CDD" id="cd12148">
    <property type="entry name" value="fungal_TF_MHR"/>
    <property type="match status" value="1"/>
</dbReference>
<dbReference type="SMART" id="SM00066">
    <property type="entry name" value="GAL4"/>
    <property type="match status" value="1"/>
</dbReference>
<dbReference type="GO" id="GO:0000981">
    <property type="term" value="F:DNA-binding transcription factor activity, RNA polymerase II-specific"/>
    <property type="evidence" value="ECO:0007669"/>
    <property type="project" value="InterPro"/>
</dbReference>
<dbReference type="GO" id="GO:0008270">
    <property type="term" value="F:zinc ion binding"/>
    <property type="evidence" value="ECO:0007669"/>
    <property type="project" value="InterPro"/>
</dbReference>
<evidence type="ECO:0000256" key="1">
    <source>
        <dbReference type="ARBA" id="ARBA00004123"/>
    </source>
</evidence>
<name>A0A086T8V2_HAPC1</name>
<comment type="caution">
    <text evidence="7">The sequence shown here is derived from an EMBL/GenBank/DDBJ whole genome shotgun (WGS) entry which is preliminary data.</text>
</comment>
<dbReference type="CDD" id="cd00067">
    <property type="entry name" value="GAL4"/>
    <property type="match status" value="1"/>
</dbReference>
<keyword evidence="3" id="KW-0805">Transcription regulation</keyword>
<dbReference type="GO" id="GO:0006351">
    <property type="term" value="P:DNA-templated transcription"/>
    <property type="evidence" value="ECO:0007669"/>
    <property type="project" value="InterPro"/>
</dbReference>
<dbReference type="AlphaFoldDB" id="A0A086T8V2"/>
<dbReference type="InterPro" id="IPR001138">
    <property type="entry name" value="Zn2Cys6_DnaBD"/>
</dbReference>
<dbReference type="PROSITE" id="PS00463">
    <property type="entry name" value="ZN2_CY6_FUNGAL_1"/>
    <property type="match status" value="1"/>
</dbReference>
<dbReference type="Gene3D" id="4.10.240.10">
    <property type="entry name" value="Zn(2)-C6 fungal-type DNA-binding domain"/>
    <property type="match status" value="1"/>
</dbReference>
<dbReference type="Proteomes" id="UP000029964">
    <property type="component" value="Unassembled WGS sequence"/>
</dbReference>
<protein>
    <submittedName>
        <fullName evidence="7">Oleate-activated transcription factor-like protein</fullName>
    </submittedName>
</protein>
<keyword evidence="2" id="KW-0479">Metal-binding</keyword>
<keyword evidence="4" id="KW-0804">Transcription</keyword>
<dbReference type="EMBL" id="JPKY01000027">
    <property type="protein sequence ID" value="KFH45784.1"/>
    <property type="molecule type" value="Genomic_DNA"/>
</dbReference>
<dbReference type="SUPFAM" id="SSF57701">
    <property type="entry name" value="Zn2/Cys6 DNA-binding domain"/>
    <property type="match status" value="1"/>
</dbReference>
<evidence type="ECO:0000256" key="5">
    <source>
        <dbReference type="ARBA" id="ARBA00023242"/>
    </source>
</evidence>
<evidence type="ECO:0000313" key="8">
    <source>
        <dbReference type="Proteomes" id="UP000029964"/>
    </source>
</evidence>
<sequence length="613" mass="67888">MPPSPQQTREQRPSDTVCTACRQRKIKCDRQRPACGFCSKAGVHCQYQSARQPPGLRAGYVSRLESRVAVLERSVEELKRHIIISGGDTDAASHSAQVEHSRSTCDEGRQVAAIAPQASSGGGSRAAAGNEAASFTISEQNLASYCAIWFEEYHSWFPILHEPTVLEACKQYAGQSDAPPSPLSLVIKAIAVVIAPTQPCPHHHSALDRQRWLSGLEDDVLLAAMHNLSPQSLQALLVLTISIFGTGRVTEFYNLIALCKRISTQLGLRDLVSHHCANFGVPSAIPPRMLSMPLTAVEREEKIRAFWTTEALDSISTLGAAWHLSISRPELAASVPCDEDVWRYPESVLAAYQFGNIDAPSSFSLFVSLATNELWHMHRFLQQSYDQNATMNLEQRQSDCDAVYRRLISWQADFERVLAVNTPPYVDLFSTGQGADQHPNTILIHCTIHSAVISLHQRFIFPADSTASEDGRQSWTGAADRCMASCHAMVVVIRAIRDATLEAVNPHVIFCVFIAARFYVIYARAAGLPAPEKLYLLIYALTVAGKRWPLAKQLKAVLDAAVLETRGEYVGDHPLPAEFYDLQYLSWDIHEALRRWAQAKDDTLTQHGISHTL</sequence>
<dbReference type="GO" id="GO:0003677">
    <property type="term" value="F:DNA binding"/>
    <property type="evidence" value="ECO:0007669"/>
    <property type="project" value="InterPro"/>
</dbReference>
<organism evidence="7 8">
    <name type="scientific">Hapsidospora chrysogenum (strain ATCC 11550 / CBS 779.69 / DSM 880 / IAM 14645 / JCM 23072 / IMI 49137)</name>
    <name type="common">Acremonium chrysogenum</name>
    <dbReference type="NCBI Taxonomy" id="857340"/>
    <lineage>
        <taxon>Eukaryota</taxon>
        <taxon>Fungi</taxon>
        <taxon>Dikarya</taxon>
        <taxon>Ascomycota</taxon>
        <taxon>Pezizomycotina</taxon>
        <taxon>Sordariomycetes</taxon>
        <taxon>Hypocreomycetidae</taxon>
        <taxon>Hypocreales</taxon>
        <taxon>Bionectriaceae</taxon>
        <taxon>Hapsidospora</taxon>
    </lineage>
</organism>